<dbReference type="EMBL" id="CP039347">
    <property type="protein sequence ID" value="QCD87495.1"/>
    <property type="molecule type" value="Genomic_DNA"/>
</dbReference>
<proteinExistence type="predicted"/>
<name>A0A4D6LGP6_VIGUN</name>
<gene>
    <name evidence="2" type="ORF">DEO72_LG3g2031</name>
</gene>
<evidence type="ECO:0000313" key="2">
    <source>
        <dbReference type="EMBL" id="QCD87495.1"/>
    </source>
</evidence>
<organism evidence="2 3">
    <name type="scientific">Vigna unguiculata</name>
    <name type="common">Cowpea</name>
    <dbReference type="NCBI Taxonomy" id="3917"/>
    <lineage>
        <taxon>Eukaryota</taxon>
        <taxon>Viridiplantae</taxon>
        <taxon>Streptophyta</taxon>
        <taxon>Embryophyta</taxon>
        <taxon>Tracheophyta</taxon>
        <taxon>Spermatophyta</taxon>
        <taxon>Magnoliopsida</taxon>
        <taxon>eudicotyledons</taxon>
        <taxon>Gunneridae</taxon>
        <taxon>Pentapetalae</taxon>
        <taxon>rosids</taxon>
        <taxon>fabids</taxon>
        <taxon>Fabales</taxon>
        <taxon>Fabaceae</taxon>
        <taxon>Papilionoideae</taxon>
        <taxon>50 kb inversion clade</taxon>
        <taxon>NPAAA clade</taxon>
        <taxon>indigoferoid/millettioid clade</taxon>
        <taxon>Phaseoleae</taxon>
        <taxon>Vigna</taxon>
    </lineage>
</organism>
<protein>
    <submittedName>
        <fullName evidence="2">Uncharacterized protein</fullName>
    </submittedName>
</protein>
<evidence type="ECO:0000313" key="3">
    <source>
        <dbReference type="Proteomes" id="UP000501690"/>
    </source>
</evidence>
<feature type="compositionally biased region" description="Basic and acidic residues" evidence="1">
    <location>
        <begin position="124"/>
        <end position="139"/>
    </location>
</feature>
<reference evidence="2 3" key="1">
    <citation type="submission" date="2019-04" db="EMBL/GenBank/DDBJ databases">
        <title>An improved genome assembly and genetic linkage map for asparagus bean, Vigna unguiculata ssp. sesquipedialis.</title>
        <authorList>
            <person name="Xia Q."/>
            <person name="Zhang R."/>
            <person name="Dong Y."/>
        </authorList>
    </citation>
    <scope>NUCLEOTIDE SEQUENCE [LARGE SCALE GENOMIC DNA]</scope>
    <source>
        <tissue evidence="2">Leaf</tissue>
    </source>
</reference>
<feature type="compositionally biased region" description="Polar residues" evidence="1">
    <location>
        <begin position="55"/>
        <end position="64"/>
    </location>
</feature>
<accession>A0A4D6LGP6</accession>
<feature type="compositionally biased region" description="Polar residues" evidence="1">
    <location>
        <begin position="9"/>
        <end position="23"/>
    </location>
</feature>
<feature type="region of interest" description="Disordered" evidence="1">
    <location>
        <begin position="99"/>
        <end position="191"/>
    </location>
</feature>
<dbReference type="AlphaFoldDB" id="A0A4D6LGP6"/>
<dbReference type="Proteomes" id="UP000501690">
    <property type="component" value="Linkage Group LG3"/>
</dbReference>
<feature type="region of interest" description="Disordered" evidence="1">
    <location>
        <begin position="42"/>
        <end position="68"/>
    </location>
</feature>
<sequence length="277" mass="30263">MAAAAAISSPATTETCQKQQQPRASTTTIFLLRATFTCNAPAAPSPSATAHQAPRCTSSFTPETAPQHHHCTCNAHHHHAISVSHRASAPASHLFVHAGNSTATPPLHLQPNRATTSSHHRLRTVADREGRKTQHREGDEQPLNLHRSKNAKQQQCSRLHHRVLAGKRQQPPSLHLRSQGRKEEGAANPNSGERVLCATCQHLIGQSNWSTLVNSGQLVKVSSQLCSPYLVFGDDRLCGTREQLMLQVDLVRHKAGAGLVGRGHSQSFIFYEFLKNL</sequence>
<feature type="compositionally biased region" description="Low complexity" evidence="1">
    <location>
        <begin position="42"/>
        <end position="54"/>
    </location>
</feature>
<feature type="region of interest" description="Disordered" evidence="1">
    <location>
        <begin position="1"/>
        <end position="23"/>
    </location>
</feature>
<keyword evidence="3" id="KW-1185">Reference proteome</keyword>
<evidence type="ECO:0000256" key="1">
    <source>
        <dbReference type="SAM" id="MobiDB-lite"/>
    </source>
</evidence>